<dbReference type="Proteomes" id="UP000619293">
    <property type="component" value="Unassembled WGS sequence"/>
</dbReference>
<evidence type="ECO:0000256" key="7">
    <source>
        <dbReference type="RuleBase" id="RU362042"/>
    </source>
</evidence>
<feature type="active site" evidence="6">
    <location>
        <position position="141"/>
    </location>
</feature>
<dbReference type="InterPro" id="IPR000223">
    <property type="entry name" value="Pept_S26A_signal_pept_1"/>
</dbReference>
<dbReference type="RefSeq" id="WP_239120846.1">
    <property type="nucleotide sequence ID" value="NZ_BAAALB010000018.1"/>
</dbReference>
<feature type="region of interest" description="Disordered" evidence="8">
    <location>
        <begin position="1"/>
        <end position="27"/>
    </location>
</feature>
<evidence type="ECO:0000256" key="2">
    <source>
        <dbReference type="ARBA" id="ARBA00004401"/>
    </source>
</evidence>
<evidence type="ECO:0000256" key="8">
    <source>
        <dbReference type="SAM" id="MobiDB-lite"/>
    </source>
</evidence>
<name>A0A8J3JWU4_9ACTN</name>
<evidence type="ECO:0000313" key="10">
    <source>
        <dbReference type="EMBL" id="GIF92582.1"/>
    </source>
</evidence>
<keyword evidence="7" id="KW-0812">Transmembrane</keyword>
<dbReference type="EMBL" id="BONG01000047">
    <property type="protein sequence ID" value="GIF92582.1"/>
    <property type="molecule type" value="Genomic_DNA"/>
</dbReference>
<dbReference type="SUPFAM" id="SSF51306">
    <property type="entry name" value="LexA/Signal peptidase"/>
    <property type="match status" value="1"/>
</dbReference>
<dbReference type="PANTHER" id="PTHR43390:SF1">
    <property type="entry name" value="CHLOROPLAST PROCESSING PEPTIDASE"/>
    <property type="match status" value="1"/>
</dbReference>
<sequence length="295" mass="32293">MALLPTNRASHDDGFTGEQWKKRRRRSRRGRKGMPLWQELPLLLVVAFCLAVLIRTFLMQAFYIPSGSMEDTLLVGDRVLVNKVVYEFRDPTRGEVIVFKGPDNWAPENGADPDAGFFSKLGRTVGDLVGISQPGEKDFIKRVIGLPGDRVSCCDVEGRIYVNGVPIDEPYVIRNSPRGDKGDKSCNTRDFDEVIVEPGMLFVMGDHRLVSQDSRCQGQVPIDDVIGKAMVVALPLSRWGSVAHQEVFDKVPDAGPAAGAAAPDSGAAVSVVLPLLLGAVVVRRRLTRDRATQLG</sequence>
<keyword evidence="11" id="KW-1185">Reference proteome</keyword>
<dbReference type="GO" id="GO:0009003">
    <property type="term" value="F:signal peptidase activity"/>
    <property type="evidence" value="ECO:0007669"/>
    <property type="project" value="UniProtKB-EC"/>
</dbReference>
<comment type="catalytic activity">
    <reaction evidence="1 7">
        <text>Cleavage of hydrophobic, N-terminal signal or leader sequences from secreted and periplasmic proteins.</text>
        <dbReference type="EC" id="3.4.21.89"/>
    </reaction>
</comment>
<comment type="subcellular location">
    <subcellularLocation>
        <location evidence="2">Cell membrane</location>
        <topology evidence="2">Single-pass type II membrane protein</topology>
    </subcellularLocation>
    <subcellularLocation>
        <location evidence="7">Membrane</location>
        <topology evidence="7">Single-pass type II membrane protein</topology>
    </subcellularLocation>
</comment>
<dbReference type="CDD" id="cd06530">
    <property type="entry name" value="S26_SPase_I"/>
    <property type="match status" value="1"/>
</dbReference>
<evidence type="ECO:0000256" key="5">
    <source>
        <dbReference type="ARBA" id="ARBA00022801"/>
    </source>
</evidence>
<evidence type="ECO:0000256" key="1">
    <source>
        <dbReference type="ARBA" id="ARBA00000677"/>
    </source>
</evidence>
<dbReference type="AlphaFoldDB" id="A0A8J3JWU4"/>
<dbReference type="NCBIfam" id="TIGR02227">
    <property type="entry name" value="sigpep_I_bact"/>
    <property type="match status" value="1"/>
</dbReference>
<dbReference type="InterPro" id="IPR036286">
    <property type="entry name" value="LexA/Signal_pep-like_sf"/>
</dbReference>
<evidence type="ECO:0000256" key="6">
    <source>
        <dbReference type="PIRSR" id="PIRSR600223-1"/>
    </source>
</evidence>
<keyword evidence="7" id="KW-0472">Membrane</keyword>
<evidence type="ECO:0000259" key="9">
    <source>
        <dbReference type="Pfam" id="PF10502"/>
    </source>
</evidence>
<accession>A0A8J3JWU4</accession>
<evidence type="ECO:0000256" key="4">
    <source>
        <dbReference type="ARBA" id="ARBA00013208"/>
    </source>
</evidence>
<comment type="caution">
    <text evidence="10">The sequence shown here is derived from an EMBL/GenBank/DDBJ whole genome shotgun (WGS) entry which is preliminary data.</text>
</comment>
<keyword evidence="5 7" id="KW-0378">Hydrolase</keyword>
<dbReference type="PRINTS" id="PR00727">
    <property type="entry name" value="LEADERPTASE"/>
</dbReference>
<comment type="similarity">
    <text evidence="3 7">Belongs to the peptidase S26 family.</text>
</comment>
<dbReference type="EC" id="3.4.21.89" evidence="4 7"/>
<organism evidence="10 11">
    <name type="scientific">Catellatospora chokoriensis</name>
    <dbReference type="NCBI Taxonomy" id="310353"/>
    <lineage>
        <taxon>Bacteria</taxon>
        <taxon>Bacillati</taxon>
        <taxon>Actinomycetota</taxon>
        <taxon>Actinomycetes</taxon>
        <taxon>Micromonosporales</taxon>
        <taxon>Micromonosporaceae</taxon>
        <taxon>Catellatospora</taxon>
    </lineage>
</organism>
<dbReference type="InterPro" id="IPR019758">
    <property type="entry name" value="Pept_S26A_signal_pept_1_CS"/>
</dbReference>
<dbReference type="Gene3D" id="2.10.109.10">
    <property type="entry name" value="Umud Fragment, subunit A"/>
    <property type="match status" value="1"/>
</dbReference>
<dbReference type="PROSITE" id="PS00761">
    <property type="entry name" value="SPASE_I_3"/>
    <property type="match status" value="1"/>
</dbReference>
<dbReference type="InterPro" id="IPR019533">
    <property type="entry name" value="Peptidase_S26"/>
</dbReference>
<dbReference type="GO" id="GO:0004252">
    <property type="term" value="F:serine-type endopeptidase activity"/>
    <property type="evidence" value="ECO:0007669"/>
    <property type="project" value="InterPro"/>
</dbReference>
<evidence type="ECO:0000313" key="11">
    <source>
        <dbReference type="Proteomes" id="UP000619293"/>
    </source>
</evidence>
<dbReference type="GO" id="GO:0006465">
    <property type="term" value="P:signal peptide processing"/>
    <property type="evidence" value="ECO:0007669"/>
    <property type="project" value="InterPro"/>
</dbReference>
<dbReference type="Pfam" id="PF10502">
    <property type="entry name" value="Peptidase_S26"/>
    <property type="match status" value="1"/>
</dbReference>
<dbReference type="GO" id="GO:0005886">
    <property type="term" value="C:plasma membrane"/>
    <property type="evidence" value="ECO:0007669"/>
    <property type="project" value="UniProtKB-SubCell"/>
</dbReference>
<feature type="transmembrane region" description="Helical" evidence="7">
    <location>
        <begin position="36"/>
        <end position="58"/>
    </location>
</feature>
<feature type="active site" evidence="6">
    <location>
        <position position="68"/>
    </location>
</feature>
<reference evidence="10 11" key="1">
    <citation type="submission" date="2021-01" db="EMBL/GenBank/DDBJ databases">
        <title>Whole genome shotgun sequence of Catellatospora chokoriensis NBRC 107358.</title>
        <authorList>
            <person name="Komaki H."/>
            <person name="Tamura T."/>
        </authorList>
    </citation>
    <scope>NUCLEOTIDE SEQUENCE [LARGE SCALE GENOMIC DNA]</scope>
    <source>
        <strain evidence="10 11">NBRC 107358</strain>
    </source>
</reference>
<feature type="domain" description="Peptidase S26" evidence="9">
    <location>
        <begin position="39"/>
        <end position="232"/>
    </location>
</feature>
<evidence type="ECO:0000256" key="3">
    <source>
        <dbReference type="ARBA" id="ARBA00009370"/>
    </source>
</evidence>
<gene>
    <name evidence="10" type="ORF">Cch02nite_60260</name>
</gene>
<dbReference type="PANTHER" id="PTHR43390">
    <property type="entry name" value="SIGNAL PEPTIDASE I"/>
    <property type="match status" value="1"/>
</dbReference>
<protein>
    <recommendedName>
        <fullName evidence="4 7">Signal peptidase I</fullName>
        <ecNumber evidence="4 7">3.4.21.89</ecNumber>
    </recommendedName>
</protein>
<keyword evidence="7" id="KW-1133">Transmembrane helix</keyword>
<keyword evidence="7" id="KW-0645">Protease</keyword>
<proteinExistence type="inferred from homology"/>